<dbReference type="OrthoDB" id="9815533at2"/>
<keyword evidence="7 8" id="KW-0472">Membrane</keyword>
<feature type="transmembrane region" description="Helical" evidence="8">
    <location>
        <begin position="99"/>
        <end position="126"/>
    </location>
</feature>
<keyword evidence="4" id="KW-0997">Cell inner membrane</keyword>
<accession>A0A5B8FSG1</accession>
<feature type="transmembrane region" description="Helical" evidence="8">
    <location>
        <begin position="182"/>
        <end position="205"/>
    </location>
</feature>
<keyword evidence="5 8" id="KW-0812">Transmembrane</keyword>
<dbReference type="Pfam" id="PF00528">
    <property type="entry name" value="BPD_transp_1"/>
    <property type="match status" value="1"/>
</dbReference>
<evidence type="ECO:0000256" key="8">
    <source>
        <dbReference type="RuleBase" id="RU363032"/>
    </source>
</evidence>
<evidence type="ECO:0000313" key="10">
    <source>
        <dbReference type="EMBL" id="QDL91706.1"/>
    </source>
</evidence>
<dbReference type="PANTHER" id="PTHR43357:SF4">
    <property type="entry name" value="INNER MEMBRANE ABC TRANSPORTER PERMEASE PROTEIN YDCV"/>
    <property type="match status" value="1"/>
</dbReference>
<feature type="domain" description="ABC transmembrane type-1" evidence="9">
    <location>
        <begin position="64"/>
        <end position="258"/>
    </location>
</feature>
<dbReference type="PROSITE" id="PS50928">
    <property type="entry name" value="ABC_TM1"/>
    <property type="match status" value="1"/>
</dbReference>
<evidence type="ECO:0000313" key="11">
    <source>
        <dbReference type="Proteomes" id="UP000305888"/>
    </source>
</evidence>
<reference evidence="10 11" key="1">
    <citation type="submission" date="2019-06" db="EMBL/GenBank/DDBJ databases">
        <title>Genome sequence of Rhodobacteraceae bacterium D4M1.</title>
        <authorList>
            <person name="Cao J."/>
        </authorList>
    </citation>
    <scope>NUCLEOTIDE SEQUENCE [LARGE SCALE GENOMIC DNA]</scope>
    <source>
        <strain evidence="10 11">D4M1</strain>
    </source>
</reference>
<proteinExistence type="inferred from homology"/>
<evidence type="ECO:0000256" key="2">
    <source>
        <dbReference type="ARBA" id="ARBA00022448"/>
    </source>
</evidence>
<feature type="transmembrane region" description="Helical" evidence="8">
    <location>
        <begin position="239"/>
        <end position="261"/>
    </location>
</feature>
<dbReference type="InterPro" id="IPR000515">
    <property type="entry name" value="MetI-like"/>
</dbReference>
<evidence type="ECO:0000256" key="4">
    <source>
        <dbReference type="ARBA" id="ARBA00022519"/>
    </source>
</evidence>
<evidence type="ECO:0000256" key="6">
    <source>
        <dbReference type="ARBA" id="ARBA00022989"/>
    </source>
</evidence>
<evidence type="ECO:0000259" key="9">
    <source>
        <dbReference type="PROSITE" id="PS50928"/>
    </source>
</evidence>
<dbReference type="EMBL" id="CP040818">
    <property type="protein sequence ID" value="QDL91706.1"/>
    <property type="molecule type" value="Genomic_DNA"/>
</dbReference>
<dbReference type="Gene3D" id="1.10.3720.10">
    <property type="entry name" value="MetI-like"/>
    <property type="match status" value="1"/>
</dbReference>
<dbReference type="InterPro" id="IPR035906">
    <property type="entry name" value="MetI-like_sf"/>
</dbReference>
<sequence length="266" mass="29550">MGPYRPGPVAVLLALLAGLFLLAPMLAVIPMSFTPFRYLKMPEGELSLRHYQTIWENADWHASIWLSVRVAFVASTIATVLATAFSLGIWYVQPRLKALLIGFVMLPMIVPPVVSAVILYFFMSWLARAAPAIGYDTFWGVVISHVVMIVPFAVVVVMVALSQIDRRIEMAARGMGASIWQASAWVILPNIRFGLIGAFVMAFVLSWEEIAVTLFITSINAITLPRRIWMGLRDNVDPAVAAISVILIVITLIVVVSRIVWRETRK</sequence>
<dbReference type="PANTHER" id="PTHR43357">
    <property type="entry name" value="INNER MEMBRANE ABC TRANSPORTER PERMEASE PROTEIN YDCV"/>
    <property type="match status" value="1"/>
</dbReference>
<keyword evidence="11" id="KW-1185">Reference proteome</keyword>
<dbReference type="KEGG" id="ppru:FDP22_07870"/>
<feature type="transmembrane region" description="Helical" evidence="8">
    <location>
        <begin position="70"/>
        <end position="92"/>
    </location>
</feature>
<dbReference type="RefSeq" id="WP_138572241.1">
    <property type="nucleotide sequence ID" value="NZ_CP040818.1"/>
</dbReference>
<evidence type="ECO:0000256" key="1">
    <source>
        <dbReference type="ARBA" id="ARBA00004429"/>
    </source>
</evidence>
<protein>
    <submittedName>
        <fullName evidence="10">ABC transporter permease</fullName>
    </submittedName>
</protein>
<keyword evidence="3" id="KW-1003">Cell membrane</keyword>
<gene>
    <name evidence="10" type="ORF">FDP22_07870</name>
</gene>
<evidence type="ECO:0000256" key="3">
    <source>
        <dbReference type="ARBA" id="ARBA00022475"/>
    </source>
</evidence>
<dbReference type="Proteomes" id="UP000305888">
    <property type="component" value="Chromosome"/>
</dbReference>
<dbReference type="SUPFAM" id="SSF161098">
    <property type="entry name" value="MetI-like"/>
    <property type="match status" value="1"/>
</dbReference>
<dbReference type="CDD" id="cd06261">
    <property type="entry name" value="TM_PBP2"/>
    <property type="match status" value="1"/>
</dbReference>
<comment type="similarity">
    <text evidence="8">Belongs to the binding-protein-dependent transport system permease family.</text>
</comment>
<name>A0A5B8FSG1_9RHOB</name>
<feature type="transmembrane region" description="Helical" evidence="8">
    <location>
        <begin position="138"/>
        <end position="161"/>
    </location>
</feature>
<evidence type="ECO:0000256" key="5">
    <source>
        <dbReference type="ARBA" id="ARBA00022692"/>
    </source>
</evidence>
<keyword evidence="6 8" id="KW-1133">Transmembrane helix</keyword>
<organism evidence="10 11">
    <name type="scientific">Paroceanicella profunda</name>
    <dbReference type="NCBI Taxonomy" id="2579971"/>
    <lineage>
        <taxon>Bacteria</taxon>
        <taxon>Pseudomonadati</taxon>
        <taxon>Pseudomonadota</taxon>
        <taxon>Alphaproteobacteria</taxon>
        <taxon>Rhodobacterales</taxon>
        <taxon>Paracoccaceae</taxon>
        <taxon>Paroceanicella</taxon>
    </lineage>
</organism>
<dbReference type="GO" id="GO:0005886">
    <property type="term" value="C:plasma membrane"/>
    <property type="evidence" value="ECO:0007669"/>
    <property type="project" value="UniProtKB-SubCell"/>
</dbReference>
<dbReference type="AlphaFoldDB" id="A0A5B8FSG1"/>
<comment type="subcellular location">
    <subcellularLocation>
        <location evidence="1">Cell inner membrane</location>
        <topology evidence="1">Multi-pass membrane protein</topology>
    </subcellularLocation>
    <subcellularLocation>
        <location evidence="8">Cell membrane</location>
        <topology evidence="8">Multi-pass membrane protein</topology>
    </subcellularLocation>
</comment>
<evidence type="ECO:0000256" key="7">
    <source>
        <dbReference type="ARBA" id="ARBA00023136"/>
    </source>
</evidence>
<keyword evidence="2 8" id="KW-0813">Transport</keyword>
<dbReference type="GO" id="GO:0055085">
    <property type="term" value="P:transmembrane transport"/>
    <property type="evidence" value="ECO:0007669"/>
    <property type="project" value="InterPro"/>
</dbReference>